<dbReference type="EMBL" id="FQXO01000103">
    <property type="protein sequence ID" value="SHH85686.1"/>
    <property type="molecule type" value="Genomic_DNA"/>
</dbReference>
<keyword evidence="2" id="KW-1003">Cell membrane</keyword>
<evidence type="ECO:0000313" key="10">
    <source>
        <dbReference type="Proteomes" id="UP000183967"/>
    </source>
</evidence>
<evidence type="ECO:0000313" key="9">
    <source>
        <dbReference type="EMBL" id="SHH85686.1"/>
    </source>
</evidence>
<keyword evidence="4 7" id="KW-1133">Transmembrane helix</keyword>
<evidence type="ECO:0000256" key="1">
    <source>
        <dbReference type="ARBA" id="ARBA00004651"/>
    </source>
</evidence>
<dbReference type="InterPro" id="IPR050250">
    <property type="entry name" value="Macrolide_Exporter_MacB"/>
</dbReference>
<dbReference type="Proteomes" id="UP000183967">
    <property type="component" value="Unassembled WGS sequence"/>
</dbReference>
<dbReference type="RefSeq" id="WP_073197931.1">
    <property type="nucleotide sequence ID" value="NZ_FQXO01000103.1"/>
</dbReference>
<dbReference type="OrthoDB" id="1897773at2"/>
<accession>A0A1M5WDW5</accession>
<evidence type="ECO:0000256" key="3">
    <source>
        <dbReference type="ARBA" id="ARBA00022692"/>
    </source>
</evidence>
<gene>
    <name evidence="9" type="ORF">SAMN02745135_02429</name>
</gene>
<comment type="subcellular location">
    <subcellularLocation>
        <location evidence="1">Cell membrane</location>
        <topology evidence="1">Multi-pass membrane protein</topology>
    </subcellularLocation>
</comment>
<keyword evidence="5 7" id="KW-0472">Membrane</keyword>
<feature type="transmembrane region" description="Helical" evidence="7">
    <location>
        <begin position="290"/>
        <end position="316"/>
    </location>
</feature>
<keyword evidence="3 7" id="KW-0812">Transmembrane</keyword>
<reference evidence="10" key="1">
    <citation type="submission" date="2016-11" db="EMBL/GenBank/DDBJ databases">
        <authorList>
            <person name="Varghese N."/>
            <person name="Submissions S."/>
        </authorList>
    </citation>
    <scope>NUCLEOTIDE SEQUENCE [LARGE SCALE GENOMIC DNA]</scope>
    <source>
        <strain evidence="10">DSM 13643</strain>
    </source>
</reference>
<evidence type="ECO:0000256" key="4">
    <source>
        <dbReference type="ARBA" id="ARBA00022989"/>
    </source>
</evidence>
<dbReference type="PANTHER" id="PTHR30572:SF4">
    <property type="entry name" value="ABC TRANSPORTER PERMEASE YTRF"/>
    <property type="match status" value="1"/>
</dbReference>
<protein>
    <submittedName>
        <fullName evidence="9">ABC-type antimicrobial peptide transport system, permease component</fullName>
    </submittedName>
</protein>
<proteinExistence type="inferred from homology"/>
<dbReference type="GO" id="GO:0022857">
    <property type="term" value="F:transmembrane transporter activity"/>
    <property type="evidence" value="ECO:0007669"/>
    <property type="project" value="TreeGrafter"/>
</dbReference>
<comment type="similarity">
    <text evidence="6">Belongs to the ABC-4 integral membrane protein family.</text>
</comment>
<dbReference type="GO" id="GO:0005886">
    <property type="term" value="C:plasma membrane"/>
    <property type="evidence" value="ECO:0007669"/>
    <property type="project" value="UniProtKB-SubCell"/>
</dbReference>
<evidence type="ECO:0000259" key="8">
    <source>
        <dbReference type="Pfam" id="PF02687"/>
    </source>
</evidence>
<dbReference type="AlphaFoldDB" id="A0A1M5WDW5"/>
<evidence type="ECO:0000256" key="6">
    <source>
        <dbReference type="ARBA" id="ARBA00038076"/>
    </source>
</evidence>
<dbReference type="PANTHER" id="PTHR30572">
    <property type="entry name" value="MEMBRANE COMPONENT OF TRANSPORTER-RELATED"/>
    <property type="match status" value="1"/>
</dbReference>
<feature type="transmembrane region" description="Helical" evidence="7">
    <location>
        <begin position="337"/>
        <end position="359"/>
    </location>
</feature>
<evidence type="ECO:0000256" key="7">
    <source>
        <dbReference type="SAM" id="Phobius"/>
    </source>
</evidence>
<sequence length="416" mass="47872">MNFAFKSIWKEKCRSLLMILLISISVFLILRVVTTSFAFKIQQKMIKSMFKTNMGRIYRLDFSSIPPGKEGEKINSIKEFAMRYENVSVSAYDETTLYFKELKNNKEYRERNATILKGTILEDYPGISDVVMIEPNMLNYINFSLEENDFKPILIDGEEYLPLFVGSKYSDIIKVNTILTIEYNNTKYIVKGYLGDNDIWFNDSDPITDTPIKLSTKFFAPFSASDKTDNMTQLSTVGKIFINLGENKNHLKILEEIDKFALNENVKMRISNLAEFMELWEKSQKNIAKFGYILAFTITFCSLVSVIASLCVSVFLRKKEFGIRIAYGYSKKDIICSVIFENLILVGISTIVVYMYYFLKVQAMKFTTVNVLLVTLKSYSLWIITIFALLVLIIISILPIKLISEYQPVDLIDGGE</sequence>
<name>A0A1M5WDW5_9FIRM</name>
<feature type="transmembrane region" description="Helical" evidence="7">
    <location>
        <begin position="379"/>
        <end position="398"/>
    </location>
</feature>
<dbReference type="Pfam" id="PF02687">
    <property type="entry name" value="FtsX"/>
    <property type="match status" value="1"/>
</dbReference>
<evidence type="ECO:0000256" key="5">
    <source>
        <dbReference type="ARBA" id="ARBA00023136"/>
    </source>
</evidence>
<keyword evidence="10" id="KW-1185">Reference proteome</keyword>
<feature type="domain" description="ABC3 transporter permease C-terminal" evidence="8">
    <location>
        <begin position="293"/>
        <end position="407"/>
    </location>
</feature>
<dbReference type="InterPro" id="IPR003838">
    <property type="entry name" value="ABC3_permease_C"/>
</dbReference>
<evidence type="ECO:0000256" key="2">
    <source>
        <dbReference type="ARBA" id="ARBA00022475"/>
    </source>
</evidence>
<organism evidence="9 10">
    <name type="scientific">Caloranaerobacter azorensis DSM 13643</name>
    <dbReference type="NCBI Taxonomy" id="1121264"/>
    <lineage>
        <taxon>Bacteria</taxon>
        <taxon>Bacillati</taxon>
        <taxon>Bacillota</taxon>
        <taxon>Tissierellia</taxon>
        <taxon>Tissierellales</taxon>
        <taxon>Thermohalobacteraceae</taxon>
        <taxon>Caloranaerobacter</taxon>
    </lineage>
</organism>